<dbReference type="AlphaFoldDB" id="A0A1M5DY21"/>
<name>A0A1M5DY21_9BACT</name>
<protein>
    <submittedName>
        <fullName evidence="1">Uncharacterized protein</fullName>
    </submittedName>
</protein>
<gene>
    <name evidence="1" type="ORF">SAMN02745206_02532</name>
</gene>
<dbReference type="Proteomes" id="UP000184076">
    <property type="component" value="Unassembled WGS sequence"/>
</dbReference>
<dbReference type="OrthoDB" id="5509968at2"/>
<dbReference type="RefSeq" id="WP_073040033.1">
    <property type="nucleotide sequence ID" value="NZ_FQVB01000025.1"/>
</dbReference>
<evidence type="ECO:0000313" key="2">
    <source>
        <dbReference type="Proteomes" id="UP000184076"/>
    </source>
</evidence>
<dbReference type="EMBL" id="FQVB01000025">
    <property type="protein sequence ID" value="SHF71845.1"/>
    <property type="molecule type" value="Genomic_DNA"/>
</dbReference>
<dbReference type="STRING" id="1121391.SAMN02745206_02532"/>
<keyword evidence="2" id="KW-1185">Reference proteome</keyword>
<evidence type="ECO:0000313" key="1">
    <source>
        <dbReference type="EMBL" id="SHF71845.1"/>
    </source>
</evidence>
<organism evidence="1 2">
    <name type="scientific">Desulfacinum infernum DSM 9756</name>
    <dbReference type="NCBI Taxonomy" id="1121391"/>
    <lineage>
        <taxon>Bacteria</taxon>
        <taxon>Pseudomonadati</taxon>
        <taxon>Thermodesulfobacteriota</taxon>
        <taxon>Syntrophobacteria</taxon>
        <taxon>Syntrophobacterales</taxon>
        <taxon>Syntrophobacteraceae</taxon>
        <taxon>Desulfacinum</taxon>
    </lineage>
</organism>
<reference evidence="2" key="1">
    <citation type="submission" date="2016-11" db="EMBL/GenBank/DDBJ databases">
        <authorList>
            <person name="Varghese N."/>
            <person name="Submissions S."/>
        </authorList>
    </citation>
    <scope>NUCLEOTIDE SEQUENCE [LARGE SCALE GENOMIC DNA]</scope>
    <source>
        <strain evidence="2">DSM 9756</strain>
    </source>
</reference>
<proteinExistence type="predicted"/>
<accession>A0A1M5DY21</accession>
<sequence>MEIFASYYGSVLLDPSRNKELVPFIRFLRQTAQSLDESDSLQVVDFEEHSGKFRIDMEGVLDSQTHKKVVAVLQALGRFAKGVGSFTVEQDDRSYTIWIGTEHDVRRTKVGIYLQAAVQLLKKARDLADSPQDVQKIIEDLEALEEAQYGKGFSLLPPL</sequence>